<name>A0A6A3A672_HIBSY</name>
<dbReference type="Pfam" id="PF07714">
    <property type="entry name" value="PK_Tyr_Ser-Thr"/>
    <property type="match status" value="1"/>
</dbReference>
<dbReference type="Gene3D" id="1.10.510.10">
    <property type="entry name" value="Transferase(Phosphotransferase) domain 1"/>
    <property type="match status" value="1"/>
</dbReference>
<proteinExistence type="predicted"/>
<dbReference type="InterPro" id="IPR011009">
    <property type="entry name" value="Kinase-like_dom_sf"/>
</dbReference>
<keyword evidence="3" id="KW-1133">Transmembrane helix</keyword>
<dbReference type="Proteomes" id="UP000436088">
    <property type="component" value="Unassembled WGS sequence"/>
</dbReference>
<evidence type="ECO:0000313" key="8">
    <source>
        <dbReference type="Proteomes" id="UP000436088"/>
    </source>
</evidence>
<keyword evidence="8" id="KW-1185">Reference proteome</keyword>
<keyword evidence="2" id="KW-0732">Signal</keyword>
<evidence type="ECO:0000256" key="5">
    <source>
        <dbReference type="ARBA" id="ARBA00046288"/>
    </source>
</evidence>
<evidence type="ECO:0000256" key="2">
    <source>
        <dbReference type="ARBA" id="ARBA00022729"/>
    </source>
</evidence>
<dbReference type="Gene3D" id="3.30.200.20">
    <property type="entry name" value="Phosphorylase Kinase, domain 1"/>
    <property type="match status" value="1"/>
</dbReference>
<dbReference type="AlphaFoldDB" id="A0A6A3A672"/>
<dbReference type="SUPFAM" id="SSF56112">
    <property type="entry name" value="Protein kinase-like (PK-like)"/>
    <property type="match status" value="1"/>
</dbReference>
<keyword evidence="1" id="KW-0812">Transmembrane</keyword>
<evidence type="ECO:0000256" key="4">
    <source>
        <dbReference type="ARBA" id="ARBA00023136"/>
    </source>
</evidence>
<dbReference type="GO" id="GO:0005524">
    <property type="term" value="F:ATP binding"/>
    <property type="evidence" value="ECO:0007669"/>
    <property type="project" value="InterPro"/>
</dbReference>
<gene>
    <name evidence="7" type="ORF">F3Y22_tig00110580pilonHSYRG00187</name>
</gene>
<comment type="caution">
    <text evidence="7">The sequence shown here is derived from an EMBL/GenBank/DDBJ whole genome shotgun (WGS) entry which is preliminary data.</text>
</comment>
<dbReference type="GO" id="GO:0012505">
    <property type="term" value="C:endomembrane system"/>
    <property type="evidence" value="ECO:0007669"/>
    <property type="project" value="UniProtKB-SubCell"/>
</dbReference>
<protein>
    <submittedName>
        <fullName evidence="7">Inactive receptor-like protein kinase</fullName>
    </submittedName>
</protein>
<organism evidence="7 8">
    <name type="scientific">Hibiscus syriacus</name>
    <name type="common">Rose of Sharon</name>
    <dbReference type="NCBI Taxonomy" id="106335"/>
    <lineage>
        <taxon>Eukaryota</taxon>
        <taxon>Viridiplantae</taxon>
        <taxon>Streptophyta</taxon>
        <taxon>Embryophyta</taxon>
        <taxon>Tracheophyta</taxon>
        <taxon>Spermatophyta</taxon>
        <taxon>Magnoliopsida</taxon>
        <taxon>eudicotyledons</taxon>
        <taxon>Gunneridae</taxon>
        <taxon>Pentapetalae</taxon>
        <taxon>rosids</taxon>
        <taxon>malvids</taxon>
        <taxon>Malvales</taxon>
        <taxon>Malvaceae</taxon>
        <taxon>Malvoideae</taxon>
        <taxon>Hibiscus</taxon>
    </lineage>
</organism>
<sequence>MIGGCTVYKGTLSSCVEIAVASISVSSLKEWSDNSEIAYRRKIDSLSRVNHKNFVNLIGFCEENEPFSRMMVFEYAPNGTLFEHLHVKEMEHLDWTARVRIIMGVAYCLQYMHDDLNPPLPHSNLSSKTVFLTDDYAAKVGEIASLEGITKLKSSGDGESEHSELPPVVDQELNVYSFGVLLLEIISGKLAYSEKQGPIEKWASEHLNDKGSISKMIDPILKSFKYEELEVIRDVVRECLLSDPRQRPTMKDVTSKLRQAINIAPEQAAPRLSPLWWAELEILSMEAT</sequence>
<dbReference type="InterPro" id="IPR001245">
    <property type="entry name" value="Ser-Thr/Tyr_kinase_cat_dom"/>
</dbReference>
<feature type="domain" description="Protein kinase" evidence="6">
    <location>
        <begin position="1"/>
        <end position="261"/>
    </location>
</feature>
<accession>A0A6A3A672</accession>
<comment type="subcellular location">
    <subcellularLocation>
        <location evidence="5">Endomembrane system</location>
        <topology evidence="5">Single-pass type I membrane protein</topology>
    </subcellularLocation>
</comment>
<evidence type="ECO:0000256" key="1">
    <source>
        <dbReference type="ARBA" id="ARBA00022692"/>
    </source>
</evidence>
<dbReference type="EMBL" id="VEPZ02001040">
    <property type="protein sequence ID" value="KAE8699366.1"/>
    <property type="molecule type" value="Genomic_DNA"/>
</dbReference>
<evidence type="ECO:0000256" key="3">
    <source>
        <dbReference type="ARBA" id="ARBA00022989"/>
    </source>
</evidence>
<dbReference type="GO" id="GO:0004672">
    <property type="term" value="F:protein kinase activity"/>
    <property type="evidence" value="ECO:0007669"/>
    <property type="project" value="InterPro"/>
</dbReference>
<reference evidence="7" key="1">
    <citation type="submission" date="2019-09" db="EMBL/GenBank/DDBJ databases">
        <title>Draft genome information of white flower Hibiscus syriacus.</title>
        <authorList>
            <person name="Kim Y.-M."/>
        </authorList>
    </citation>
    <scope>NUCLEOTIDE SEQUENCE [LARGE SCALE GENOMIC DNA]</scope>
    <source>
        <strain evidence="7">YM2019G1</strain>
    </source>
</reference>
<evidence type="ECO:0000259" key="6">
    <source>
        <dbReference type="PROSITE" id="PS50011"/>
    </source>
</evidence>
<evidence type="ECO:0000313" key="7">
    <source>
        <dbReference type="EMBL" id="KAE8699366.1"/>
    </source>
</evidence>
<dbReference type="PIRSF" id="PIRSF000654">
    <property type="entry name" value="Integrin-linked_kinase"/>
    <property type="match status" value="1"/>
</dbReference>
<dbReference type="InterPro" id="IPR000719">
    <property type="entry name" value="Prot_kinase_dom"/>
</dbReference>
<dbReference type="PANTHER" id="PTHR46084">
    <property type="entry name" value="PROTEIN MALE DISCOVERER 2"/>
    <property type="match status" value="1"/>
</dbReference>
<dbReference type="PANTHER" id="PTHR46084:SF1">
    <property type="entry name" value="PROTEIN MALE DISCOVERER 2"/>
    <property type="match status" value="1"/>
</dbReference>
<dbReference type="PROSITE" id="PS50011">
    <property type="entry name" value="PROTEIN_KINASE_DOM"/>
    <property type="match status" value="1"/>
</dbReference>
<keyword evidence="4" id="KW-0472">Membrane</keyword>